<dbReference type="eggNOG" id="KOG1237">
    <property type="taxonomic scope" value="Eukaryota"/>
</dbReference>
<accession>A0A1X7UG83</accession>
<feature type="transmembrane region" description="Helical" evidence="8">
    <location>
        <begin position="538"/>
        <end position="559"/>
    </location>
</feature>
<keyword evidence="5 8" id="KW-1133">Transmembrane helix</keyword>
<evidence type="ECO:0000256" key="4">
    <source>
        <dbReference type="ARBA" id="ARBA00022856"/>
    </source>
</evidence>
<feature type="transmembrane region" description="Helical" evidence="8">
    <location>
        <begin position="15"/>
        <end position="37"/>
    </location>
</feature>
<feature type="transmembrane region" description="Helical" evidence="8">
    <location>
        <begin position="145"/>
        <end position="162"/>
    </location>
</feature>
<sequence length="631" mass="71601">YVSCFGEDECFPLAFGVPAVLMIVSVGIFILGTKWYVITKPKREAAMLFFKVPWSVGYAIYHRIKYGKIENTRNFMDNASPKFSRKFVFDVWLLLRVLVMFLPLPIFWALFDQQGSRWTLQALRLDGRFGKFVILPDQVSSLNPIFIIIFIPIFETIIYPLFARCNIFKKPLQPMFTMDTAGFEIRRTLWEVVILPDQVSSLNPIFIIIFIPIFETIIYPLFARCNIFKKPLQRMGTGMAIAGFAFLYAGFLDLYIQSRSGLLKNDEARIVITNGLNQQANFSYPDADQYFSLDEAYSQSFDIEDLKTNDHNLTVTVGNSIRSFPLEVYEKHILQLFLTETSDGYNFTTNDTIQWVPKGDKVNVRVFMGEVSTFSSANFSLCSSSDCSDDEMEFHVENITMNDISKPANISIKRYFYRIQTDNETIGTIIKELPNELRSGGIYTMTIVGDLENGVSLQSGLANSPNSVSIFMQVPMYVIITAGEVLFSITGLEFAYSQAPVSMKSLCTAAWLLTVAFGNMVVVIIAESTIFSNQAYEFFFFAAAIEICCIVFVIMSYFYKYVDPSTLLVSSDKDQANNLNESENSKLVSDDEAKSKIETYTSHLDHYENGKVSPSPRRDPAPKGSDYESEF</sequence>
<feature type="transmembrane region" description="Helical" evidence="8">
    <location>
        <begin position="474"/>
        <end position="496"/>
    </location>
</feature>
<keyword evidence="4" id="KW-0813">Transport</keyword>
<evidence type="ECO:0000256" key="3">
    <source>
        <dbReference type="ARBA" id="ARBA00022692"/>
    </source>
</evidence>
<keyword evidence="4" id="KW-0571">Peptide transport</keyword>
<evidence type="ECO:0000256" key="8">
    <source>
        <dbReference type="SAM" id="Phobius"/>
    </source>
</evidence>
<dbReference type="InterPro" id="IPR036259">
    <property type="entry name" value="MFS_trans_sf"/>
</dbReference>
<keyword evidence="3 8" id="KW-0812">Transmembrane</keyword>
<evidence type="ECO:0000256" key="5">
    <source>
        <dbReference type="ARBA" id="ARBA00022989"/>
    </source>
</evidence>
<dbReference type="GO" id="GO:0022857">
    <property type="term" value="F:transmembrane transporter activity"/>
    <property type="evidence" value="ECO:0007669"/>
    <property type="project" value="InterPro"/>
</dbReference>
<feature type="region of interest" description="Disordered" evidence="7">
    <location>
        <begin position="602"/>
        <end position="631"/>
    </location>
</feature>
<evidence type="ECO:0000256" key="2">
    <source>
        <dbReference type="ARBA" id="ARBA00005982"/>
    </source>
</evidence>
<dbReference type="OrthoDB" id="205993at2759"/>
<dbReference type="InterPro" id="IPR000109">
    <property type="entry name" value="POT_fam"/>
</dbReference>
<keyword evidence="4" id="KW-0653">Protein transport</keyword>
<evidence type="ECO:0000313" key="9">
    <source>
        <dbReference type="EnsemblMetazoa" id="Aqu2.1.26491_001"/>
    </source>
</evidence>
<dbReference type="Pfam" id="PF00854">
    <property type="entry name" value="PTR2"/>
    <property type="match status" value="3"/>
</dbReference>
<name>A0A1X7UG83_AMPQE</name>
<dbReference type="GO" id="GO:0015833">
    <property type="term" value="P:peptide transport"/>
    <property type="evidence" value="ECO:0007669"/>
    <property type="project" value="UniProtKB-KW"/>
</dbReference>
<comment type="subcellular location">
    <subcellularLocation>
        <location evidence="1">Membrane</location>
        <topology evidence="1">Multi-pass membrane protein</topology>
    </subcellularLocation>
</comment>
<keyword evidence="6 8" id="KW-0472">Membrane</keyword>
<dbReference type="GO" id="GO:0016020">
    <property type="term" value="C:membrane"/>
    <property type="evidence" value="ECO:0007669"/>
    <property type="project" value="UniProtKB-SubCell"/>
</dbReference>
<dbReference type="InParanoid" id="A0A1X7UG83"/>
<dbReference type="EnsemblMetazoa" id="Aqu2.1.26491_001">
    <property type="protein sequence ID" value="Aqu2.1.26491_001"/>
    <property type="gene ID" value="Aqu2.1.26491"/>
</dbReference>
<feature type="transmembrane region" description="Helical" evidence="8">
    <location>
        <begin position="235"/>
        <end position="256"/>
    </location>
</feature>
<reference evidence="9" key="1">
    <citation type="submission" date="2017-05" db="UniProtKB">
        <authorList>
            <consortium name="EnsemblMetazoa"/>
        </authorList>
    </citation>
    <scope>IDENTIFICATION</scope>
</reference>
<dbReference type="Gene3D" id="1.20.1250.20">
    <property type="entry name" value="MFS general substrate transporter like domains"/>
    <property type="match status" value="3"/>
</dbReference>
<evidence type="ECO:0000256" key="1">
    <source>
        <dbReference type="ARBA" id="ARBA00004141"/>
    </source>
</evidence>
<feature type="transmembrane region" description="Helical" evidence="8">
    <location>
        <begin position="205"/>
        <end position="223"/>
    </location>
</feature>
<protein>
    <submittedName>
        <fullName evidence="9">Uncharacterized protein</fullName>
    </submittedName>
</protein>
<dbReference type="PANTHER" id="PTHR11654">
    <property type="entry name" value="OLIGOPEPTIDE TRANSPORTER-RELATED"/>
    <property type="match status" value="1"/>
</dbReference>
<evidence type="ECO:0000256" key="6">
    <source>
        <dbReference type="ARBA" id="ARBA00023136"/>
    </source>
</evidence>
<dbReference type="AlphaFoldDB" id="A0A1X7UG83"/>
<organism evidence="9">
    <name type="scientific">Amphimedon queenslandica</name>
    <name type="common">Sponge</name>
    <dbReference type="NCBI Taxonomy" id="400682"/>
    <lineage>
        <taxon>Eukaryota</taxon>
        <taxon>Metazoa</taxon>
        <taxon>Porifera</taxon>
        <taxon>Demospongiae</taxon>
        <taxon>Heteroscleromorpha</taxon>
        <taxon>Haplosclerida</taxon>
        <taxon>Niphatidae</taxon>
        <taxon>Amphimedon</taxon>
    </lineage>
</organism>
<feature type="transmembrane region" description="Helical" evidence="8">
    <location>
        <begin position="508"/>
        <end position="526"/>
    </location>
</feature>
<comment type="similarity">
    <text evidence="2">Belongs to the major facilitator superfamily. Proton-dependent oligopeptide transporter (POT/PTR) (TC 2.A.17) family.</text>
</comment>
<proteinExistence type="inferred from homology"/>
<evidence type="ECO:0000256" key="7">
    <source>
        <dbReference type="SAM" id="MobiDB-lite"/>
    </source>
</evidence>
<feature type="transmembrane region" description="Helical" evidence="8">
    <location>
        <begin position="91"/>
        <end position="111"/>
    </location>
</feature>